<dbReference type="AlphaFoldDB" id="A0A382UGL1"/>
<evidence type="ECO:0000313" key="1">
    <source>
        <dbReference type="EMBL" id="SVD33207.1"/>
    </source>
</evidence>
<dbReference type="EMBL" id="UINC01143974">
    <property type="protein sequence ID" value="SVD33207.1"/>
    <property type="molecule type" value="Genomic_DNA"/>
</dbReference>
<protein>
    <submittedName>
        <fullName evidence="1">Uncharacterized protein</fullName>
    </submittedName>
</protein>
<accession>A0A382UGL1</accession>
<name>A0A382UGL1_9ZZZZ</name>
<gene>
    <name evidence="1" type="ORF">METZ01_LOCUS386061</name>
</gene>
<sequence length="158" mass="18263">MKKFLNFITFLIVASLPCYADNPTYSTSDNYSWLTEGFRFSYQLKDSSGNFTTIIDNKTIYFNKEGRNANDLEEAFSSALPSSGTYTGGKFILKAWIVKGWAMISGKKWYTHNRTDTSFEYQKYATDDESKFGEWILDFESMSAFQSNGGWLIEQEFY</sequence>
<organism evidence="1">
    <name type="scientific">marine metagenome</name>
    <dbReference type="NCBI Taxonomy" id="408172"/>
    <lineage>
        <taxon>unclassified sequences</taxon>
        <taxon>metagenomes</taxon>
        <taxon>ecological metagenomes</taxon>
    </lineage>
</organism>
<reference evidence="1" key="1">
    <citation type="submission" date="2018-05" db="EMBL/GenBank/DDBJ databases">
        <authorList>
            <person name="Lanie J.A."/>
            <person name="Ng W.-L."/>
            <person name="Kazmierczak K.M."/>
            <person name="Andrzejewski T.M."/>
            <person name="Davidsen T.M."/>
            <person name="Wayne K.J."/>
            <person name="Tettelin H."/>
            <person name="Glass J.I."/>
            <person name="Rusch D."/>
            <person name="Podicherti R."/>
            <person name="Tsui H.-C.T."/>
            <person name="Winkler M.E."/>
        </authorList>
    </citation>
    <scope>NUCLEOTIDE SEQUENCE</scope>
</reference>
<proteinExistence type="predicted"/>
<feature type="non-terminal residue" evidence="1">
    <location>
        <position position="158"/>
    </location>
</feature>